<feature type="domain" description="Rhodanese" evidence="2">
    <location>
        <begin position="50"/>
        <end position="140"/>
    </location>
</feature>
<dbReference type="PANTHER" id="PTHR43031">
    <property type="entry name" value="FAD-DEPENDENT OXIDOREDUCTASE"/>
    <property type="match status" value="1"/>
</dbReference>
<dbReference type="Proteomes" id="UP000317839">
    <property type="component" value="Unassembled WGS sequence"/>
</dbReference>
<name>A0A545TBH3_9GAMM</name>
<dbReference type="OrthoDB" id="9808735at2"/>
<dbReference type="Gene3D" id="3.40.250.10">
    <property type="entry name" value="Rhodanese-like domain"/>
    <property type="match status" value="1"/>
</dbReference>
<keyword evidence="1" id="KW-0812">Transmembrane</keyword>
<feature type="transmembrane region" description="Helical" evidence="1">
    <location>
        <begin position="12"/>
        <end position="34"/>
    </location>
</feature>
<evidence type="ECO:0000313" key="4">
    <source>
        <dbReference type="Proteomes" id="UP000317839"/>
    </source>
</evidence>
<dbReference type="SUPFAM" id="SSF52821">
    <property type="entry name" value="Rhodanese/Cell cycle control phosphatase"/>
    <property type="match status" value="1"/>
</dbReference>
<dbReference type="PANTHER" id="PTHR43031:SF18">
    <property type="entry name" value="RHODANESE-RELATED SULFURTRANSFERASES"/>
    <property type="match status" value="1"/>
</dbReference>
<dbReference type="CDD" id="cd00158">
    <property type="entry name" value="RHOD"/>
    <property type="match status" value="1"/>
</dbReference>
<gene>
    <name evidence="3" type="ORF">FLL45_06290</name>
</gene>
<accession>A0A545TBH3</accession>
<keyword evidence="4" id="KW-1185">Reference proteome</keyword>
<reference evidence="3 4" key="1">
    <citation type="submission" date="2019-06" db="EMBL/GenBank/DDBJ databases">
        <title>Draft genome of Aliikangiella marina GYP-15.</title>
        <authorList>
            <person name="Wang G."/>
        </authorList>
    </citation>
    <scope>NUCLEOTIDE SEQUENCE [LARGE SCALE GENOMIC DNA]</scope>
    <source>
        <strain evidence="3 4">GYP-15</strain>
    </source>
</reference>
<dbReference type="EMBL" id="VIKR01000002">
    <property type="protein sequence ID" value="TQV74568.1"/>
    <property type="molecule type" value="Genomic_DNA"/>
</dbReference>
<dbReference type="AlphaFoldDB" id="A0A545TBH3"/>
<keyword evidence="1" id="KW-0472">Membrane</keyword>
<organism evidence="3 4">
    <name type="scientific">Aliikangiella marina</name>
    <dbReference type="NCBI Taxonomy" id="1712262"/>
    <lineage>
        <taxon>Bacteria</taxon>
        <taxon>Pseudomonadati</taxon>
        <taxon>Pseudomonadota</taxon>
        <taxon>Gammaproteobacteria</taxon>
        <taxon>Oceanospirillales</taxon>
        <taxon>Pleioneaceae</taxon>
        <taxon>Aliikangiella</taxon>
    </lineage>
</organism>
<sequence length="140" mass="15317">MTEFTQFAMNNVALFGAWVVVAVLLLAVQVRLMAHGPKSITTQMLTNYVNRDEAVVVDIRGQGDFSKGHIPGAINMPLSQLKDKARDLEKYKDKPIIMVCANGIQVGGACETLRKEGFENLHKLTGGMSSWTGDNLPVVK</sequence>
<dbReference type="RefSeq" id="WP_142941183.1">
    <property type="nucleotide sequence ID" value="NZ_VIKR01000002.1"/>
</dbReference>
<evidence type="ECO:0000256" key="1">
    <source>
        <dbReference type="SAM" id="Phobius"/>
    </source>
</evidence>
<keyword evidence="1" id="KW-1133">Transmembrane helix</keyword>
<evidence type="ECO:0000313" key="3">
    <source>
        <dbReference type="EMBL" id="TQV74568.1"/>
    </source>
</evidence>
<dbReference type="InterPro" id="IPR036873">
    <property type="entry name" value="Rhodanese-like_dom_sf"/>
</dbReference>
<dbReference type="SMART" id="SM00450">
    <property type="entry name" value="RHOD"/>
    <property type="match status" value="1"/>
</dbReference>
<evidence type="ECO:0000259" key="2">
    <source>
        <dbReference type="PROSITE" id="PS50206"/>
    </source>
</evidence>
<dbReference type="Pfam" id="PF00581">
    <property type="entry name" value="Rhodanese"/>
    <property type="match status" value="1"/>
</dbReference>
<comment type="caution">
    <text evidence="3">The sequence shown here is derived from an EMBL/GenBank/DDBJ whole genome shotgun (WGS) entry which is preliminary data.</text>
</comment>
<dbReference type="InterPro" id="IPR050229">
    <property type="entry name" value="GlpE_sulfurtransferase"/>
</dbReference>
<dbReference type="InterPro" id="IPR001763">
    <property type="entry name" value="Rhodanese-like_dom"/>
</dbReference>
<protein>
    <submittedName>
        <fullName evidence="3">Rhodanese-like domain-containing protein</fullName>
    </submittedName>
</protein>
<proteinExistence type="predicted"/>
<dbReference type="PROSITE" id="PS50206">
    <property type="entry name" value="RHODANESE_3"/>
    <property type="match status" value="1"/>
</dbReference>